<dbReference type="EMBL" id="AVOT02021597">
    <property type="protein sequence ID" value="MBW0510503.1"/>
    <property type="molecule type" value="Genomic_DNA"/>
</dbReference>
<name>A0A9Q3HM59_9BASI</name>
<accession>A0A9Q3HM59</accession>
<proteinExistence type="predicted"/>
<keyword evidence="2" id="KW-1185">Reference proteome</keyword>
<evidence type="ECO:0000313" key="1">
    <source>
        <dbReference type="EMBL" id="MBW0510503.1"/>
    </source>
</evidence>
<evidence type="ECO:0000313" key="2">
    <source>
        <dbReference type="Proteomes" id="UP000765509"/>
    </source>
</evidence>
<protein>
    <submittedName>
        <fullName evidence="1">Uncharacterized protein</fullName>
    </submittedName>
</protein>
<dbReference type="Proteomes" id="UP000765509">
    <property type="component" value="Unassembled WGS sequence"/>
</dbReference>
<dbReference type="AlphaFoldDB" id="A0A9Q3HM59"/>
<gene>
    <name evidence="1" type="ORF">O181_050218</name>
</gene>
<comment type="caution">
    <text evidence="1">The sequence shown here is derived from an EMBL/GenBank/DDBJ whole genome shotgun (WGS) entry which is preliminary data.</text>
</comment>
<reference evidence="1" key="1">
    <citation type="submission" date="2021-03" db="EMBL/GenBank/DDBJ databases">
        <title>Draft genome sequence of rust myrtle Austropuccinia psidii MF-1, a brazilian biotype.</title>
        <authorList>
            <person name="Quecine M.C."/>
            <person name="Pachon D.M.R."/>
            <person name="Bonatelli M.L."/>
            <person name="Correr F.H."/>
            <person name="Franceschini L.M."/>
            <person name="Leite T.F."/>
            <person name="Margarido G.R.A."/>
            <person name="Almeida C.A."/>
            <person name="Ferrarezi J.A."/>
            <person name="Labate C.A."/>
        </authorList>
    </citation>
    <scope>NUCLEOTIDE SEQUENCE</scope>
    <source>
        <strain evidence="1">MF-1</strain>
    </source>
</reference>
<organism evidence="1 2">
    <name type="scientific">Austropuccinia psidii MF-1</name>
    <dbReference type="NCBI Taxonomy" id="1389203"/>
    <lineage>
        <taxon>Eukaryota</taxon>
        <taxon>Fungi</taxon>
        <taxon>Dikarya</taxon>
        <taxon>Basidiomycota</taxon>
        <taxon>Pucciniomycotina</taxon>
        <taxon>Pucciniomycetes</taxon>
        <taxon>Pucciniales</taxon>
        <taxon>Sphaerophragmiaceae</taxon>
        <taxon>Austropuccinia</taxon>
    </lineage>
</organism>
<sequence>MLENNSVYSLHLFFGNMDLPPSSYHYSLEELCDEEEEPEEIETVMNGVTSAYHQYFDLFSNLKAEKIPPHPTCDHHIKLEGYLPPAGVIYPLSSQDLSTLRD</sequence>